<evidence type="ECO:0000313" key="9">
    <source>
        <dbReference type="Proteomes" id="UP000639338"/>
    </source>
</evidence>
<dbReference type="FunFam" id="3.30.420.110:FF:000003">
    <property type="entry name" value="mutS protein homolog 4"/>
    <property type="match status" value="1"/>
</dbReference>
<evidence type="ECO:0000256" key="3">
    <source>
        <dbReference type="ARBA" id="ARBA00022840"/>
    </source>
</evidence>
<dbReference type="InterPro" id="IPR007696">
    <property type="entry name" value="DNA_mismatch_repair_MutS_core"/>
</dbReference>
<dbReference type="InterPro" id="IPR036678">
    <property type="entry name" value="MutS_con_dom_sf"/>
</dbReference>
<keyword evidence="4" id="KW-0238">DNA-binding</keyword>
<dbReference type="GO" id="GO:0140664">
    <property type="term" value="F:ATP-dependent DNA damage sensor activity"/>
    <property type="evidence" value="ECO:0007669"/>
    <property type="project" value="InterPro"/>
</dbReference>
<dbReference type="OrthoDB" id="10252754at2759"/>
<dbReference type="SUPFAM" id="SSF52540">
    <property type="entry name" value="P-loop containing nucleoside triphosphate hydrolases"/>
    <property type="match status" value="1"/>
</dbReference>
<feature type="compositionally biased region" description="Polar residues" evidence="6">
    <location>
        <begin position="1210"/>
        <end position="1237"/>
    </location>
</feature>
<dbReference type="InterPro" id="IPR045076">
    <property type="entry name" value="MutS"/>
</dbReference>
<evidence type="ECO:0000256" key="5">
    <source>
        <dbReference type="ARBA" id="ARBA00023254"/>
    </source>
</evidence>
<dbReference type="Gene3D" id="3.30.420.110">
    <property type="entry name" value="MutS, connector domain"/>
    <property type="match status" value="1"/>
</dbReference>
<dbReference type="Gene3D" id="1.10.1420.10">
    <property type="match status" value="2"/>
</dbReference>
<feature type="compositionally biased region" description="Polar residues" evidence="6">
    <location>
        <begin position="1021"/>
        <end position="1031"/>
    </location>
</feature>
<comment type="caution">
    <text evidence="8">The sequence shown here is derived from an EMBL/GenBank/DDBJ whole genome shotgun (WGS) entry which is preliminary data.</text>
</comment>
<dbReference type="InterPro" id="IPR007860">
    <property type="entry name" value="DNA_mmatch_repair_MutS_con_dom"/>
</dbReference>
<dbReference type="Pfam" id="PF05188">
    <property type="entry name" value="MutS_II"/>
    <property type="match status" value="1"/>
</dbReference>
<gene>
    <name evidence="8" type="ORF">HCN44_003883</name>
</gene>
<sequence length="1377" mass="155617">MNVMGQDNNLRGRGRGRLRGRGRGRGRLAGVVTNQIVDIVPKYPVHNQRRTLVDHLPNTTPRATSNRGQHHQTTSSSSYKRINSTVSTRSTPANRRATTTDDSSGGNDQFVIISITGGRGDARGEIGMAAMDAQYPHMVLCQTSDNNSYINTLTTINMFQPVEILLPVTMGSKDQNPESLYNAIKSKFNNIPITEIARMHYNATTGFERIKTHCADEFSSVKLVINSKYYALAAASALFKYIESIQHLVYEPKSLRINYQSAENVTMIDIESAKSLELVNCNGANKKYSLFSSLDRCSTPMGRRLLRASILQPSCNINVIQTRQACIEELLSNRSLHLILQPVIRRLSGGNRLLGLAMKTSQADTIQCAERNLNYILLLKNTIDIIPELQGALKTSKSPFFKRVLSTISDERFNDMKNEIDKIIQPDAKALKGCTSANMQRCFAIKAKINDMLDIARQAYCELIDDMVKMVEKYSENYKLSLSLGFTNSLGYHVQLEIPKGKTFDLKSLPDEFIHAHRKNKIIFMTTEELVIYGQHCKDARDEIHLMSNAILDELLANLRKHIGCLFQLNDDVAEVDLIMSLASISSIADYVQPTFGESLNVKNSRHPVMDILGFESPTPNDIVSLLFFKCYIFIFDIKFVILKVASIAYNFHTISGPNMSGKSVYLKQVVLLHIMAQIGCRVPATKAQFRISDRIFCRLSARDDFEFNASTFTMEIKEAHYILQSLTNKSVVVLDELCRSTTVEEGSSIAWEISRLLLLSPAFTFSATHFTFLWKLADVYPNVTNHHLEAIPRDTDRPEEARLVYTHKLKKGVVVIEHYGMILARSTCLPKKILDDAQMYIDKIKETMEINKTIRYQIDYRVKMNYDALASVYEKIEEKNIKDDELLTLLNGIDLLTCNDSEETDINNLSDTENDVPNKQKSNLTYCGQTKDGKLIVNDDETSYCDCDDNISVKSQNYLSSNRVTLQKSPSKRPSSVSRVLEPRAKVPKLSQPNLPLTQQKKQSTKRTGDPNYLPFYQRDNVTSSNSSMTPKRPAFNFKNILTDKDSPLYIPTSSRTPQNKLFIKPKNTTVPRSVKSTSSKNQFTIPEFWQEFRKENESMKNKISHDDNDDDYEDNLKSKKTVMTPALAAATLGIPKFQVPSRNNDELPEEYRHMKYLLKNIDYDQASTSRDDFVKSRDQLFTSEIVKRSELILSEVTKPKTPLTTKTFVKNSTPAGQSSFVKKSPASRTSVGKKSTTSRSINLLSEIQKEFKLDKLVTNNNMKKKQSSTSQESPAMLTKSELHAMTGYNINSPSCSHDRKNVNLLPGMTDSDEEYEKFVISQTSSMENEMAQITARKKEAAVFRLIEGSQFNEEDFLASQPSIDDTVLVTDSDRN</sequence>
<dbReference type="PROSITE" id="PS00486">
    <property type="entry name" value="DNA_MISMATCH_REPAIR_2"/>
    <property type="match status" value="1"/>
</dbReference>
<evidence type="ECO:0000313" key="8">
    <source>
        <dbReference type="EMBL" id="KAF7994411.1"/>
    </source>
</evidence>
<dbReference type="InterPro" id="IPR036187">
    <property type="entry name" value="DNA_mismatch_repair_MutS_sf"/>
</dbReference>
<accession>A0A834Y0Q6</accession>
<dbReference type="GO" id="GO:0007131">
    <property type="term" value="P:reciprocal meiotic recombination"/>
    <property type="evidence" value="ECO:0007669"/>
    <property type="project" value="TreeGrafter"/>
</dbReference>
<dbReference type="Proteomes" id="UP000639338">
    <property type="component" value="Unassembled WGS sequence"/>
</dbReference>
<keyword evidence="9" id="KW-1185">Reference proteome</keyword>
<name>A0A834Y0Q6_APHGI</name>
<reference evidence="8 9" key="1">
    <citation type="submission" date="2020-08" db="EMBL/GenBank/DDBJ databases">
        <title>Aphidius gifuensis genome sequencing and assembly.</title>
        <authorList>
            <person name="Du Z."/>
        </authorList>
    </citation>
    <scope>NUCLEOTIDE SEQUENCE [LARGE SCALE GENOMIC DNA]</scope>
    <source>
        <strain evidence="8">YNYX2018</strain>
        <tissue evidence="8">Adults</tissue>
    </source>
</reference>
<dbReference type="SMART" id="SM00534">
    <property type="entry name" value="MUTSac"/>
    <property type="match status" value="1"/>
</dbReference>
<dbReference type="GO" id="GO:0030983">
    <property type="term" value="F:mismatched DNA binding"/>
    <property type="evidence" value="ECO:0007669"/>
    <property type="project" value="InterPro"/>
</dbReference>
<protein>
    <recommendedName>
        <fullName evidence="7">DNA mismatch repair proteins mutS family domain-containing protein</fullName>
    </recommendedName>
</protein>
<organism evidence="8 9">
    <name type="scientific">Aphidius gifuensis</name>
    <name type="common">Parasitoid wasp</name>
    <dbReference type="NCBI Taxonomy" id="684658"/>
    <lineage>
        <taxon>Eukaryota</taxon>
        <taxon>Metazoa</taxon>
        <taxon>Ecdysozoa</taxon>
        <taxon>Arthropoda</taxon>
        <taxon>Hexapoda</taxon>
        <taxon>Insecta</taxon>
        <taxon>Pterygota</taxon>
        <taxon>Neoptera</taxon>
        <taxon>Endopterygota</taxon>
        <taxon>Hymenoptera</taxon>
        <taxon>Apocrita</taxon>
        <taxon>Ichneumonoidea</taxon>
        <taxon>Braconidae</taxon>
        <taxon>Aphidiinae</taxon>
        <taxon>Aphidius</taxon>
    </lineage>
</organism>
<evidence type="ECO:0000256" key="4">
    <source>
        <dbReference type="ARBA" id="ARBA00023125"/>
    </source>
</evidence>
<dbReference type="PANTHER" id="PTHR11361">
    <property type="entry name" value="DNA MISMATCH REPAIR PROTEIN MUTS FAMILY MEMBER"/>
    <property type="match status" value="1"/>
</dbReference>
<evidence type="ECO:0000256" key="1">
    <source>
        <dbReference type="ARBA" id="ARBA00006271"/>
    </source>
</evidence>
<evidence type="ECO:0000256" key="6">
    <source>
        <dbReference type="SAM" id="MobiDB-lite"/>
    </source>
</evidence>
<feature type="region of interest" description="Disordered" evidence="6">
    <location>
        <begin position="963"/>
        <end position="1032"/>
    </location>
</feature>
<dbReference type="SMART" id="SM00533">
    <property type="entry name" value="MUTSd"/>
    <property type="match status" value="1"/>
</dbReference>
<feature type="compositionally biased region" description="Polar residues" evidence="6">
    <location>
        <begin position="992"/>
        <end position="1003"/>
    </location>
</feature>
<dbReference type="Gene3D" id="3.40.50.300">
    <property type="entry name" value="P-loop containing nucleotide triphosphate hydrolases"/>
    <property type="match status" value="1"/>
</dbReference>
<feature type="domain" description="DNA mismatch repair proteins mutS family" evidence="7">
    <location>
        <begin position="731"/>
        <end position="747"/>
    </location>
</feature>
<keyword evidence="3" id="KW-0067">ATP-binding</keyword>
<dbReference type="SUPFAM" id="SSF48334">
    <property type="entry name" value="DNA repair protein MutS, domain III"/>
    <property type="match status" value="1"/>
</dbReference>
<comment type="similarity">
    <text evidence="1">Belongs to the DNA mismatch repair MutS family.</text>
</comment>
<dbReference type="Pfam" id="PF05192">
    <property type="entry name" value="MutS_III"/>
    <property type="match status" value="1"/>
</dbReference>
<proteinExistence type="inferred from homology"/>
<dbReference type="EMBL" id="JACMRX010000002">
    <property type="protein sequence ID" value="KAF7994411.1"/>
    <property type="molecule type" value="Genomic_DNA"/>
</dbReference>
<feature type="region of interest" description="Disordered" evidence="6">
    <location>
        <begin position="1207"/>
        <end position="1237"/>
    </location>
</feature>
<dbReference type="GO" id="GO:0005524">
    <property type="term" value="F:ATP binding"/>
    <property type="evidence" value="ECO:0007669"/>
    <property type="project" value="UniProtKB-KW"/>
</dbReference>
<dbReference type="Pfam" id="PF05190">
    <property type="entry name" value="MutS_IV"/>
    <property type="match status" value="1"/>
</dbReference>
<keyword evidence="2" id="KW-0547">Nucleotide-binding</keyword>
<dbReference type="InterPro" id="IPR027417">
    <property type="entry name" value="P-loop_NTPase"/>
</dbReference>
<evidence type="ECO:0000259" key="7">
    <source>
        <dbReference type="PROSITE" id="PS00486"/>
    </source>
</evidence>
<dbReference type="Pfam" id="PF00488">
    <property type="entry name" value="MutS_V"/>
    <property type="match status" value="1"/>
</dbReference>
<keyword evidence="5" id="KW-0469">Meiosis</keyword>
<dbReference type="GO" id="GO:0006298">
    <property type="term" value="P:mismatch repair"/>
    <property type="evidence" value="ECO:0007669"/>
    <property type="project" value="InterPro"/>
</dbReference>
<feature type="compositionally biased region" description="Basic residues" evidence="6">
    <location>
        <begin position="12"/>
        <end position="26"/>
    </location>
</feature>
<feature type="compositionally biased region" description="Polar residues" evidence="6">
    <location>
        <begin position="57"/>
        <end position="107"/>
    </location>
</feature>
<feature type="region of interest" description="Disordered" evidence="6">
    <location>
        <begin position="48"/>
        <end position="109"/>
    </location>
</feature>
<dbReference type="InterPro" id="IPR007861">
    <property type="entry name" value="DNA_mismatch_repair_MutS_clamp"/>
</dbReference>
<dbReference type="PANTHER" id="PTHR11361:SF21">
    <property type="entry name" value="MUTS PROTEIN HOMOLOG 4"/>
    <property type="match status" value="1"/>
</dbReference>
<dbReference type="GO" id="GO:0005634">
    <property type="term" value="C:nucleus"/>
    <property type="evidence" value="ECO:0007669"/>
    <property type="project" value="TreeGrafter"/>
</dbReference>
<evidence type="ECO:0000256" key="2">
    <source>
        <dbReference type="ARBA" id="ARBA00022741"/>
    </source>
</evidence>
<dbReference type="InterPro" id="IPR000432">
    <property type="entry name" value="DNA_mismatch_repair_MutS_C"/>
</dbReference>
<feature type="compositionally biased region" description="Low complexity" evidence="6">
    <location>
        <begin position="969"/>
        <end position="981"/>
    </location>
</feature>
<feature type="region of interest" description="Disordered" evidence="6">
    <location>
        <begin position="1"/>
        <end position="26"/>
    </location>
</feature>